<dbReference type="Proteomes" id="UP001497522">
    <property type="component" value="Chromosome 10"/>
</dbReference>
<organism evidence="1 2">
    <name type="scientific">Sphagnum jensenii</name>
    <dbReference type="NCBI Taxonomy" id="128206"/>
    <lineage>
        <taxon>Eukaryota</taxon>
        <taxon>Viridiplantae</taxon>
        <taxon>Streptophyta</taxon>
        <taxon>Embryophyta</taxon>
        <taxon>Bryophyta</taxon>
        <taxon>Sphagnophytina</taxon>
        <taxon>Sphagnopsida</taxon>
        <taxon>Sphagnales</taxon>
        <taxon>Sphagnaceae</taxon>
        <taxon>Sphagnum</taxon>
    </lineage>
</organism>
<sequence length="233" mass="25693">MGGNKAGATTRSMSSWGHVEHGPAFIEVQWPASSQQQQALCRSGESISGAPSYLLDMEDCLLAGCHRCSFESVSVTLSESFILPVWQNESSLRGHEASAHCQQGRDLSCSCCANHLSSGVAAWTEFVEEDERITFRCILLDKCQEVFEHGEMAKEKPDKTEQDGETQIVPKERVPKCPNSRRCKLAQEFWLRSSVVTAYFAEVVNSSVDGVCLDALHVFLAMAGMTEESQGRH</sequence>
<name>A0ABP1A9B0_9BRYO</name>
<keyword evidence="2" id="KW-1185">Reference proteome</keyword>
<accession>A0ABP1A9B0</accession>
<evidence type="ECO:0008006" key="3">
    <source>
        <dbReference type="Google" id="ProtNLM"/>
    </source>
</evidence>
<protein>
    <recommendedName>
        <fullName evidence="3">Mis18 domain-containing protein</fullName>
    </recommendedName>
</protein>
<reference evidence="1" key="1">
    <citation type="submission" date="2024-03" db="EMBL/GenBank/DDBJ databases">
        <authorList>
            <consortium name="ELIXIR-Norway"/>
            <consortium name="Elixir Norway"/>
        </authorList>
    </citation>
    <scope>NUCLEOTIDE SEQUENCE</scope>
</reference>
<evidence type="ECO:0000313" key="1">
    <source>
        <dbReference type="EMBL" id="CAK9859114.1"/>
    </source>
</evidence>
<dbReference type="EMBL" id="OZ023711">
    <property type="protein sequence ID" value="CAK9859114.1"/>
    <property type="molecule type" value="Genomic_DNA"/>
</dbReference>
<evidence type="ECO:0000313" key="2">
    <source>
        <dbReference type="Proteomes" id="UP001497522"/>
    </source>
</evidence>
<proteinExistence type="predicted"/>
<gene>
    <name evidence="1" type="ORF">CSSPJE1EN2_LOCUS2109</name>
</gene>